<keyword evidence="1" id="KW-0732">Signal</keyword>
<dbReference type="PATRIC" id="fig|1341157.4.peg.398"/>
<comment type="caution">
    <text evidence="2">The sequence shown here is derived from an EMBL/GenBank/DDBJ whole genome shotgun (WGS) entry which is preliminary data.</text>
</comment>
<evidence type="ECO:0000313" key="3">
    <source>
        <dbReference type="Proteomes" id="UP000019365"/>
    </source>
</evidence>
<dbReference type="AlphaFoldDB" id="W7V1W4"/>
<dbReference type="RefSeq" id="WP_037296742.1">
    <property type="nucleotide sequence ID" value="NZ_ATAX01000008.1"/>
</dbReference>
<evidence type="ECO:0008006" key="4">
    <source>
        <dbReference type="Google" id="ProtNLM"/>
    </source>
</evidence>
<dbReference type="EMBL" id="ATAX01000008">
    <property type="protein sequence ID" value="EWM54782.1"/>
    <property type="molecule type" value="Genomic_DNA"/>
</dbReference>
<evidence type="ECO:0000313" key="2">
    <source>
        <dbReference type="EMBL" id="EWM54782.1"/>
    </source>
</evidence>
<sequence length="278" mass="32489">MKKIFSVITAAVMISAMFSCGAKDRTKSVNNLNDWQKEVLAAEGLPTEADQLTDSQLRSIQRIYEMITYLNEKYDEEFIYGGYLEPAANQTETLYAYPRLLGADYGRNTVTVRATKDGFTDDYSDRSIVDYAERMANDFMKDYFKSDQVIAFFSVNACDIEKNEVVDGDFQWKLGVSDIIFVNEDICNTDQVEEFAVNYAKWLYEHELDGRHRINVVKDYDVNNMDYGNIREYYESEDYIGFYSFAFNSNKNKVYQDEFLSTRNENEYNIEVFFSKYN</sequence>
<feature type="chain" id="PRO_5039397340" description="Lipoprotein" evidence="1">
    <location>
        <begin position="23"/>
        <end position="278"/>
    </location>
</feature>
<reference evidence="2 3" key="1">
    <citation type="journal article" date="2014" name="PLoS ONE">
        <title>Rumen cellulosomics: divergent fiber-degrading strategies revealed by comparative genome-wide analysis of six ruminococcal strains.</title>
        <authorList>
            <person name="Dassa B."/>
            <person name="Borovok I."/>
            <person name="Ruimy-Israeli V."/>
            <person name="Lamed R."/>
            <person name="Flint H.J."/>
            <person name="Duncan S.H."/>
            <person name="Henrissat B."/>
            <person name="Coutinho P."/>
            <person name="Morrison M."/>
            <person name="Mosoni P."/>
            <person name="Yeoman C.J."/>
            <person name="White B.A."/>
            <person name="Bayer E.A."/>
        </authorList>
    </citation>
    <scope>NUCLEOTIDE SEQUENCE [LARGE SCALE GENOMIC DNA]</scope>
    <source>
        <strain evidence="2 3">007c</strain>
    </source>
</reference>
<feature type="signal peptide" evidence="1">
    <location>
        <begin position="1"/>
        <end position="22"/>
    </location>
</feature>
<proteinExistence type="predicted"/>
<keyword evidence="3" id="KW-1185">Reference proteome</keyword>
<dbReference type="Proteomes" id="UP000019365">
    <property type="component" value="Unassembled WGS sequence"/>
</dbReference>
<dbReference type="PROSITE" id="PS51257">
    <property type="entry name" value="PROKAR_LIPOPROTEIN"/>
    <property type="match status" value="1"/>
</dbReference>
<protein>
    <recommendedName>
        <fullName evidence="4">Lipoprotein</fullName>
    </recommendedName>
</protein>
<dbReference type="OrthoDB" id="1820043at2"/>
<dbReference type="eggNOG" id="ENOG5033E3A">
    <property type="taxonomic scope" value="Bacteria"/>
</dbReference>
<evidence type="ECO:0000256" key="1">
    <source>
        <dbReference type="SAM" id="SignalP"/>
    </source>
</evidence>
<gene>
    <name evidence="2" type="ORF">RF007C_10615</name>
</gene>
<accession>W7V1W4</accession>
<organism evidence="2 3">
    <name type="scientific">Ruminococcus flavefaciens 007c</name>
    <dbReference type="NCBI Taxonomy" id="1341157"/>
    <lineage>
        <taxon>Bacteria</taxon>
        <taxon>Bacillati</taxon>
        <taxon>Bacillota</taxon>
        <taxon>Clostridia</taxon>
        <taxon>Eubacteriales</taxon>
        <taxon>Oscillospiraceae</taxon>
        <taxon>Ruminococcus</taxon>
    </lineage>
</organism>
<name>W7V1W4_RUMFL</name>